<keyword evidence="8 13" id="KW-0791">Threonine biosynthesis</keyword>
<dbReference type="InterPro" id="IPR001342">
    <property type="entry name" value="HDH_cat"/>
</dbReference>
<gene>
    <name evidence="16" type="ORF">QR721_01935</name>
</gene>
<accession>A0ABY9KWM8</accession>
<dbReference type="Pfam" id="PF00742">
    <property type="entry name" value="Homoserine_dh"/>
    <property type="match status" value="1"/>
</dbReference>
<evidence type="ECO:0000256" key="4">
    <source>
        <dbReference type="ARBA" id="ARBA00006753"/>
    </source>
</evidence>
<name>A0ABY9KWM8_9BACI</name>
<comment type="pathway">
    <text evidence="2 13">Amino-acid biosynthesis; L-threonine biosynthesis; L-threonine from L-aspartate: step 3/5.</text>
</comment>
<evidence type="ECO:0000256" key="5">
    <source>
        <dbReference type="ARBA" id="ARBA00013213"/>
    </source>
</evidence>
<dbReference type="PROSITE" id="PS01042">
    <property type="entry name" value="HOMOSER_DHGENASE"/>
    <property type="match status" value="1"/>
</dbReference>
<dbReference type="EC" id="1.1.1.3" evidence="5 13"/>
<comment type="pathway">
    <text evidence="3 13">Amino-acid biosynthesis; L-methionine biosynthesis via de novo pathway; L-homoserine from L-aspartate: step 3/3.</text>
</comment>
<dbReference type="Pfam" id="PF01842">
    <property type="entry name" value="ACT"/>
    <property type="match status" value="1"/>
</dbReference>
<dbReference type="Pfam" id="PF03447">
    <property type="entry name" value="NAD_binding_3"/>
    <property type="match status" value="1"/>
</dbReference>
<evidence type="ECO:0000256" key="10">
    <source>
        <dbReference type="ARBA" id="ARBA00023002"/>
    </source>
</evidence>
<dbReference type="InterPro" id="IPR005106">
    <property type="entry name" value="Asp/hSer_DH_NAD-bd"/>
</dbReference>
<dbReference type="InterPro" id="IPR036291">
    <property type="entry name" value="NAD(P)-bd_dom_sf"/>
</dbReference>
<evidence type="ECO:0000259" key="15">
    <source>
        <dbReference type="PROSITE" id="PS51671"/>
    </source>
</evidence>
<evidence type="ECO:0000256" key="11">
    <source>
        <dbReference type="ARBA" id="ARBA00023167"/>
    </source>
</evidence>
<evidence type="ECO:0000256" key="13">
    <source>
        <dbReference type="RuleBase" id="RU000579"/>
    </source>
</evidence>
<evidence type="ECO:0000256" key="6">
    <source>
        <dbReference type="ARBA" id="ARBA00013376"/>
    </source>
</evidence>
<dbReference type="PROSITE" id="PS51671">
    <property type="entry name" value="ACT"/>
    <property type="match status" value="1"/>
</dbReference>
<keyword evidence="10 13" id="KW-0560">Oxidoreductase</keyword>
<evidence type="ECO:0000256" key="2">
    <source>
        <dbReference type="ARBA" id="ARBA00005056"/>
    </source>
</evidence>
<evidence type="ECO:0000313" key="17">
    <source>
        <dbReference type="Proteomes" id="UP001180087"/>
    </source>
</evidence>
<comment type="cofactor">
    <cofactor evidence="1">
        <name>a metal cation</name>
        <dbReference type="ChEBI" id="CHEBI:25213"/>
    </cofactor>
</comment>
<dbReference type="InterPro" id="IPR002912">
    <property type="entry name" value="ACT_dom"/>
</dbReference>
<keyword evidence="7 13" id="KW-0028">Amino-acid biosynthesis</keyword>
<comment type="similarity">
    <text evidence="4 14">Belongs to the homoserine dehydrogenase family.</text>
</comment>
<comment type="catalytic activity">
    <reaction evidence="12">
        <text>L-homoserine + NADP(+) = L-aspartate 4-semialdehyde + NADPH + H(+)</text>
        <dbReference type="Rhea" id="RHEA:15761"/>
        <dbReference type="ChEBI" id="CHEBI:15378"/>
        <dbReference type="ChEBI" id="CHEBI:57476"/>
        <dbReference type="ChEBI" id="CHEBI:57783"/>
        <dbReference type="ChEBI" id="CHEBI:58349"/>
        <dbReference type="ChEBI" id="CHEBI:537519"/>
        <dbReference type="EC" id="1.1.1.3"/>
    </reaction>
    <physiologicalReaction direction="right-to-left" evidence="12">
        <dbReference type="Rhea" id="RHEA:15763"/>
    </physiologicalReaction>
</comment>
<evidence type="ECO:0000256" key="9">
    <source>
        <dbReference type="ARBA" id="ARBA00022857"/>
    </source>
</evidence>
<keyword evidence="9 13" id="KW-0521">NADP</keyword>
<proteinExistence type="inferred from homology"/>
<organism evidence="16 17">
    <name type="scientific">Aciduricibacillus chroicocephali</name>
    <dbReference type="NCBI Taxonomy" id="3054939"/>
    <lineage>
        <taxon>Bacteria</taxon>
        <taxon>Bacillati</taxon>
        <taxon>Bacillota</taxon>
        <taxon>Bacilli</taxon>
        <taxon>Bacillales</taxon>
        <taxon>Bacillaceae</taxon>
        <taxon>Aciduricibacillus</taxon>
    </lineage>
</organism>
<evidence type="ECO:0000256" key="3">
    <source>
        <dbReference type="ARBA" id="ARBA00005062"/>
    </source>
</evidence>
<dbReference type="EMBL" id="CP129113">
    <property type="protein sequence ID" value="WLV25024.1"/>
    <property type="molecule type" value="Genomic_DNA"/>
</dbReference>
<dbReference type="CDD" id="cd04881">
    <property type="entry name" value="ACT_HSDH-Hom"/>
    <property type="match status" value="1"/>
</dbReference>
<dbReference type="GO" id="GO:0004412">
    <property type="term" value="F:homoserine dehydrogenase activity"/>
    <property type="evidence" value="ECO:0007669"/>
    <property type="project" value="UniProtKB-EC"/>
</dbReference>
<evidence type="ECO:0000256" key="12">
    <source>
        <dbReference type="ARBA" id="ARBA00048841"/>
    </source>
</evidence>
<dbReference type="SUPFAM" id="SSF55347">
    <property type="entry name" value="Glyceraldehyde-3-phosphate dehydrogenase-like, C-terminal domain"/>
    <property type="match status" value="1"/>
</dbReference>
<dbReference type="RefSeq" id="WP_348028647.1">
    <property type="nucleotide sequence ID" value="NZ_CP129113.1"/>
</dbReference>
<evidence type="ECO:0000256" key="8">
    <source>
        <dbReference type="ARBA" id="ARBA00022697"/>
    </source>
</evidence>
<evidence type="ECO:0000256" key="7">
    <source>
        <dbReference type="ARBA" id="ARBA00022605"/>
    </source>
</evidence>
<reference evidence="16" key="1">
    <citation type="submission" date="2023-06" db="EMBL/GenBank/DDBJ databases">
        <title>A Treasure from Seagulls: Isolation and Description of Aciduricobacillus qingdaonensis gen. nov., sp. nov., a Rare Obligately Uric Acid-utilizing Member in the Family Bacillaceae.</title>
        <authorList>
            <person name="Liu W."/>
            <person name="Wang B."/>
        </authorList>
    </citation>
    <scope>NUCLEOTIDE SEQUENCE</scope>
    <source>
        <strain evidence="16">44XB</strain>
    </source>
</reference>
<dbReference type="NCBIfam" id="NF004976">
    <property type="entry name" value="PRK06349.1"/>
    <property type="match status" value="1"/>
</dbReference>
<protein>
    <recommendedName>
        <fullName evidence="6 13">Homoserine dehydrogenase</fullName>
        <ecNumber evidence="5 13">1.1.1.3</ecNumber>
    </recommendedName>
</protein>
<dbReference type="Gene3D" id="3.30.70.260">
    <property type="match status" value="1"/>
</dbReference>
<feature type="domain" description="ACT" evidence="15">
    <location>
        <begin position="351"/>
        <end position="427"/>
    </location>
</feature>
<dbReference type="Gene3D" id="3.30.360.10">
    <property type="entry name" value="Dihydrodipicolinate Reductase, domain 2"/>
    <property type="match status" value="1"/>
</dbReference>
<dbReference type="SUPFAM" id="SSF55021">
    <property type="entry name" value="ACT-like"/>
    <property type="match status" value="1"/>
</dbReference>
<evidence type="ECO:0000256" key="1">
    <source>
        <dbReference type="ARBA" id="ARBA00001920"/>
    </source>
</evidence>
<dbReference type="InterPro" id="IPR019811">
    <property type="entry name" value="HDH_CS"/>
</dbReference>
<dbReference type="PANTHER" id="PTHR43331">
    <property type="entry name" value="HOMOSERINE DEHYDROGENASE"/>
    <property type="match status" value="1"/>
</dbReference>
<dbReference type="Gene3D" id="3.40.50.720">
    <property type="entry name" value="NAD(P)-binding Rossmann-like Domain"/>
    <property type="match status" value="1"/>
</dbReference>
<evidence type="ECO:0000313" key="16">
    <source>
        <dbReference type="EMBL" id="WLV25024.1"/>
    </source>
</evidence>
<keyword evidence="17" id="KW-1185">Reference proteome</keyword>
<sequence>MKENISVGLLGLGVVGSGVIQIINNHQEELVHQLGCSVSVGRVLVRDLEKARKKDIDPAVLTTSATDVIDDPNIDVIVEVMGGIEETRQYILKAFENGKHVITANKDLIALHGPELEDAAGKNNCDLYYEASVGGGIPLLRTLSDGLVSDRINQVMGIVNGTTNYIMTKMDKEGMPYDTALKQAQELGFAEADPTSDVEGLDAARKMVILARLAFLTDFDLEDVEVRGISNIALSDLEYGQKLGYVMKLIGFASFENEQVEVSVQPTFLAESHPLAGVENEFNAVYVNGEAVGETMFYGPGAGSLPTATAVMSDVVAVIKNMRLGVNGRRFIKPRFKKQLTPPTHSYSQYYVRLHVKDEVGAFANISQLFNEIGISFEKILQTPRKQQQELAEIILVTHKTSLDKFQKALGELENLNVVETVKSYYRVEGEIAQ</sequence>
<dbReference type="InterPro" id="IPR045865">
    <property type="entry name" value="ACT-like_dom_sf"/>
</dbReference>
<dbReference type="PANTHER" id="PTHR43331:SF1">
    <property type="entry name" value="HOMOSERINE DEHYDROGENASE"/>
    <property type="match status" value="1"/>
</dbReference>
<keyword evidence="11 13" id="KW-0486">Methionine biosynthesis</keyword>
<dbReference type="PIRSF" id="PIRSF000098">
    <property type="entry name" value="Homoser_dehydrog"/>
    <property type="match status" value="1"/>
</dbReference>
<evidence type="ECO:0000256" key="14">
    <source>
        <dbReference type="RuleBase" id="RU004171"/>
    </source>
</evidence>
<dbReference type="InterPro" id="IPR016204">
    <property type="entry name" value="HDH"/>
</dbReference>
<dbReference type="SUPFAM" id="SSF51735">
    <property type="entry name" value="NAD(P)-binding Rossmann-fold domains"/>
    <property type="match status" value="1"/>
</dbReference>
<dbReference type="Proteomes" id="UP001180087">
    <property type="component" value="Chromosome"/>
</dbReference>